<feature type="compositionally biased region" description="Polar residues" evidence="1">
    <location>
        <begin position="90"/>
        <end position="101"/>
    </location>
</feature>
<feature type="compositionally biased region" description="Basic and acidic residues" evidence="1">
    <location>
        <begin position="419"/>
        <end position="428"/>
    </location>
</feature>
<feature type="compositionally biased region" description="Pro residues" evidence="1">
    <location>
        <begin position="143"/>
        <end position="154"/>
    </location>
</feature>
<feature type="region of interest" description="Disordered" evidence="1">
    <location>
        <begin position="283"/>
        <end position="463"/>
    </location>
</feature>
<reference evidence="2 3" key="1">
    <citation type="submission" date="2015-07" db="EMBL/GenBank/DDBJ databases">
        <title>Emmonsia species relationships and genome sequence.</title>
        <authorList>
            <consortium name="The Broad Institute Genomics Platform"/>
            <person name="Cuomo C.A."/>
            <person name="Munoz J.F."/>
            <person name="Imamovic A."/>
            <person name="Priest M.E."/>
            <person name="Young S."/>
            <person name="Clay O.K."/>
            <person name="McEwen J.G."/>
        </authorList>
    </citation>
    <scope>NUCLEOTIDE SEQUENCE [LARGE SCALE GENOMIC DNA]</scope>
    <source>
        <strain evidence="2 3">UAMH 9510</strain>
    </source>
</reference>
<feature type="compositionally biased region" description="Pro residues" evidence="1">
    <location>
        <begin position="378"/>
        <end position="397"/>
    </location>
</feature>
<evidence type="ECO:0000313" key="2">
    <source>
        <dbReference type="EMBL" id="OJD14997.1"/>
    </source>
</evidence>
<dbReference type="EMBL" id="LGRN01000183">
    <property type="protein sequence ID" value="OJD14997.1"/>
    <property type="molecule type" value="Genomic_DNA"/>
</dbReference>
<dbReference type="AlphaFoldDB" id="A0A1J9QIH4"/>
<proteinExistence type="predicted"/>
<evidence type="ECO:0000256" key="1">
    <source>
        <dbReference type="SAM" id="MobiDB-lite"/>
    </source>
</evidence>
<comment type="caution">
    <text evidence="2">The sequence shown here is derived from an EMBL/GenBank/DDBJ whole genome shotgun (WGS) entry which is preliminary data.</text>
</comment>
<name>A0A1J9QIH4_9EURO</name>
<protein>
    <submittedName>
        <fullName evidence="2">Uncharacterized protein</fullName>
    </submittedName>
</protein>
<feature type="region of interest" description="Disordered" evidence="1">
    <location>
        <begin position="90"/>
        <end position="166"/>
    </location>
</feature>
<sequence length="484" mass="49739">MRFEYCIACYMTLAGFASAGPILQRSQNPDLSPLTNAARPAIPAKASVAGRQKRALIFDVSDVVEQRIAAYNEACVVIHGQSISTTICSTAKTPPSASPAISNVDPPAPTENPSEGRSTRTETVVVTRQPLQAAPARPQNTNSPPPNTNPPPPNTSSSPPTETPKPSAIMSLAAVSSKIVPVLPGAQAPSTPREMKSTLKTATETMGDSKAHNSPPNTSPLFSIPFSFPWPLPLSWIPKPGVGSDMNSIILPGLSTFLPQATQVSARPTDTTTTIHITKTFVTTMTAPPPESAAAPAPGTASFETNPKNPQQTPQQPVKEDRMTTTTVYVTACNPANSPVPIRENEPSARPAPSAPPAPPASPTPSSQAAPTEASPGEPTPPPTDNPAPPKPTPPSESPSGRGPGGGRGGGHGGGGDGGRGDGKGREDGEGDGDDDDDDDGKRGGGAHFRPITLGKSQRKDGGGLVGVLTRAAEVILPPQPTSQ</sequence>
<feature type="compositionally biased region" description="Low complexity" evidence="1">
    <location>
        <begin position="283"/>
        <end position="317"/>
    </location>
</feature>
<dbReference type="STRING" id="1447872.A0A1J9QIH4"/>
<dbReference type="OrthoDB" id="4188862at2759"/>
<dbReference type="Proteomes" id="UP000182235">
    <property type="component" value="Unassembled WGS sequence"/>
</dbReference>
<feature type="compositionally biased region" description="Low complexity" evidence="1">
    <location>
        <begin position="155"/>
        <end position="166"/>
    </location>
</feature>
<feature type="compositionally biased region" description="Acidic residues" evidence="1">
    <location>
        <begin position="429"/>
        <end position="439"/>
    </location>
</feature>
<keyword evidence="3" id="KW-1185">Reference proteome</keyword>
<feature type="compositionally biased region" description="Gly residues" evidence="1">
    <location>
        <begin position="402"/>
        <end position="418"/>
    </location>
</feature>
<feature type="compositionally biased region" description="Pro residues" evidence="1">
    <location>
        <begin position="353"/>
        <end position="363"/>
    </location>
</feature>
<feature type="compositionally biased region" description="Low complexity" evidence="1">
    <location>
        <begin position="364"/>
        <end position="377"/>
    </location>
</feature>
<gene>
    <name evidence="2" type="ORF">AJ78_04719</name>
</gene>
<evidence type="ECO:0000313" key="3">
    <source>
        <dbReference type="Proteomes" id="UP000182235"/>
    </source>
</evidence>
<accession>A0A1J9QIH4</accession>
<organism evidence="2 3">
    <name type="scientific">Emergomyces pasteurianus Ep9510</name>
    <dbReference type="NCBI Taxonomy" id="1447872"/>
    <lineage>
        <taxon>Eukaryota</taxon>
        <taxon>Fungi</taxon>
        <taxon>Dikarya</taxon>
        <taxon>Ascomycota</taxon>
        <taxon>Pezizomycotina</taxon>
        <taxon>Eurotiomycetes</taxon>
        <taxon>Eurotiomycetidae</taxon>
        <taxon>Onygenales</taxon>
        <taxon>Ajellomycetaceae</taxon>
        <taxon>Emergomyces</taxon>
    </lineage>
</organism>
<feature type="compositionally biased region" description="Polar residues" evidence="1">
    <location>
        <begin position="324"/>
        <end position="337"/>
    </location>
</feature>
<dbReference type="VEuPathDB" id="FungiDB:AJ78_04719"/>